<accession>A0A1T1HDB5</accession>
<dbReference type="InterPro" id="IPR004089">
    <property type="entry name" value="MCPsignal_dom"/>
</dbReference>
<dbReference type="PROSITE" id="PS50111">
    <property type="entry name" value="CHEMOTAXIS_TRANSDUC_2"/>
    <property type="match status" value="1"/>
</dbReference>
<proteinExistence type="inferred from homology"/>
<sequence>MTSLSFKSKMLLSTISLLLVSCVVLALLSLTRLVTETSVQISDQLGMTLNQAESMVDGWLDSKAAIVSAASQTLPTEKERVSDFLTLGRSAGDFDLFYLGTEQGDMLQSYPPVNLSPDYDPRKRPWYQQVKREGRAVVTPPYPRASTGELVVTLAAPMKNSLGGVVAGDITLTSLIKSLLSLDTSWPSELWLVGQDNQLLAHPNPDLIVQKQSYDDLLTQAESGIAGLQRVNYQGEQFFIQEVELEKTGWRLILLVERDAALAPLYKLAWQLTISSILILLVASGLVYLMARYFSQPLVLATSALHRLADGNINQRLDIASKDEFGQISSAFNQLADKLHSSIGNIFRLSHKLLQDSDSTAQRADNALKDTVAQQEALSQLTEAIAQMSMASGEIARNAEQTASSAEQAAQASGSGLALVTSSQSAIAALSSQIHENSGQLSTLAKTVAAIRSILSKINEIAEQTNLLALNAAIEAARAGEHGRGFAVVADEVRSLSHNTQSATHEIHTLTQELEVATQKALEDMDASEETAQESTDQADKASQQLEVITEANNNICDMTVQTASAVEEQHVMSNEVNQHSQHIAQLIDNSARVTEENHKQALQLKKESISLQEQLSSAFKLDSKLL</sequence>
<feature type="transmembrane region" description="Helical" evidence="11">
    <location>
        <begin position="268"/>
        <end position="291"/>
    </location>
</feature>
<feature type="domain" description="HAMP" evidence="13">
    <location>
        <begin position="292"/>
        <end position="344"/>
    </location>
</feature>
<dbReference type="Gene3D" id="1.10.287.950">
    <property type="entry name" value="Methyl-accepting chemotaxis protein"/>
    <property type="match status" value="1"/>
</dbReference>
<evidence type="ECO:0000259" key="12">
    <source>
        <dbReference type="PROSITE" id="PS50111"/>
    </source>
</evidence>
<dbReference type="GO" id="GO:0004888">
    <property type="term" value="F:transmembrane signaling receptor activity"/>
    <property type="evidence" value="ECO:0007669"/>
    <property type="project" value="InterPro"/>
</dbReference>
<dbReference type="GO" id="GO:0007165">
    <property type="term" value="P:signal transduction"/>
    <property type="evidence" value="ECO:0007669"/>
    <property type="project" value="UniProtKB-KW"/>
</dbReference>
<keyword evidence="10" id="KW-0175">Coiled coil</keyword>
<evidence type="ECO:0000256" key="2">
    <source>
        <dbReference type="ARBA" id="ARBA00022475"/>
    </source>
</evidence>
<organism evidence="14 15">
    <name type="scientific">Oceanospirillum linum</name>
    <dbReference type="NCBI Taxonomy" id="966"/>
    <lineage>
        <taxon>Bacteria</taxon>
        <taxon>Pseudomonadati</taxon>
        <taxon>Pseudomonadota</taxon>
        <taxon>Gammaproteobacteria</taxon>
        <taxon>Oceanospirillales</taxon>
        <taxon>Oceanospirillaceae</taxon>
        <taxon>Oceanospirillum</taxon>
    </lineage>
</organism>
<dbReference type="CDD" id="cd06225">
    <property type="entry name" value="HAMP"/>
    <property type="match status" value="1"/>
</dbReference>
<dbReference type="AlphaFoldDB" id="A0A1T1HDB5"/>
<evidence type="ECO:0000313" key="14">
    <source>
        <dbReference type="EMBL" id="OOV87707.1"/>
    </source>
</evidence>
<dbReference type="InterPro" id="IPR004090">
    <property type="entry name" value="Chemotax_Me-accpt_rcpt"/>
</dbReference>
<comment type="similarity">
    <text evidence="8">Belongs to the methyl-accepting chemotaxis (MCP) protein family.</text>
</comment>
<dbReference type="GO" id="GO:0005886">
    <property type="term" value="C:plasma membrane"/>
    <property type="evidence" value="ECO:0007669"/>
    <property type="project" value="UniProtKB-SubCell"/>
</dbReference>
<evidence type="ECO:0000256" key="3">
    <source>
        <dbReference type="ARBA" id="ARBA00022500"/>
    </source>
</evidence>
<dbReference type="Pfam" id="PF00672">
    <property type="entry name" value="HAMP"/>
    <property type="match status" value="1"/>
</dbReference>
<dbReference type="PANTHER" id="PTHR32089">
    <property type="entry name" value="METHYL-ACCEPTING CHEMOTAXIS PROTEIN MCPB"/>
    <property type="match status" value="1"/>
</dbReference>
<dbReference type="InterPro" id="IPR029151">
    <property type="entry name" value="Sensor-like_sf"/>
</dbReference>
<evidence type="ECO:0008006" key="16">
    <source>
        <dbReference type="Google" id="ProtNLM"/>
    </source>
</evidence>
<evidence type="ECO:0000256" key="4">
    <source>
        <dbReference type="ARBA" id="ARBA00022692"/>
    </source>
</evidence>
<dbReference type="CDD" id="cd18773">
    <property type="entry name" value="PDC1_HK_sensor"/>
    <property type="match status" value="1"/>
</dbReference>
<dbReference type="Pfam" id="PF00015">
    <property type="entry name" value="MCPsignal"/>
    <property type="match status" value="1"/>
</dbReference>
<evidence type="ECO:0000256" key="1">
    <source>
        <dbReference type="ARBA" id="ARBA00004651"/>
    </source>
</evidence>
<keyword evidence="15" id="KW-1185">Reference proteome</keyword>
<reference evidence="14" key="1">
    <citation type="submission" date="2017-02" db="EMBL/GenBank/DDBJ databases">
        <title>Draft Genome Sequence of the Salt Water Bacterium Oceanospirillum linum ATCC 11336.</title>
        <authorList>
            <person name="Trachtenberg A.M."/>
            <person name="Carney J.G."/>
            <person name="Linnane J.D."/>
            <person name="Rheaume B.A."/>
            <person name="Pitts N.L."/>
            <person name="Mykles D.L."/>
            <person name="Maclea K.S."/>
        </authorList>
    </citation>
    <scope>NUCLEOTIDE SEQUENCE [LARGE SCALE GENOMIC DNA]</scope>
    <source>
        <strain evidence="14">ATCC 11336</strain>
    </source>
</reference>
<dbReference type="InterPro" id="IPR033479">
    <property type="entry name" value="dCache_1"/>
</dbReference>
<dbReference type="EMBL" id="MTSD02000002">
    <property type="protein sequence ID" value="OOV87707.1"/>
    <property type="molecule type" value="Genomic_DNA"/>
</dbReference>
<feature type="domain" description="Methyl-accepting transducer" evidence="12">
    <location>
        <begin position="349"/>
        <end position="585"/>
    </location>
</feature>
<evidence type="ECO:0000256" key="11">
    <source>
        <dbReference type="SAM" id="Phobius"/>
    </source>
</evidence>
<evidence type="ECO:0000313" key="15">
    <source>
        <dbReference type="Proteomes" id="UP000190064"/>
    </source>
</evidence>
<dbReference type="InterPro" id="IPR003660">
    <property type="entry name" value="HAMP_dom"/>
</dbReference>
<keyword evidence="2" id="KW-1003">Cell membrane</keyword>
<dbReference type="FunFam" id="1.10.287.950:FF:000001">
    <property type="entry name" value="Methyl-accepting chemotaxis sensory transducer"/>
    <property type="match status" value="1"/>
</dbReference>
<name>A0A1T1HDB5_OCELI</name>
<dbReference type="SUPFAM" id="SSF58104">
    <property type="entry name" value="Methyl-accepting chemotaxis protein (MCP) signaling domain"/>
    <property type="match status" value="1"/>
</dbReference>
<gene>
    <name evidence="14" type="ORF">BTA35_0206745</name>
</gene>
<feature type="coiled-coil region" evidence="10">
    <location>
        <begin position="525"/>
        <end position="552"/>
    </location>
</feature>
<dbReference type="PANTHER" id="PTHR32089:SF117">
    <property type="entry name" value="METHYL ACCEPTING SENSORY TRANSDUCER WITH CACHE_1 SMALL MOLECULE BINDING DOMAIN"/>
    <property type="match status" value="1"/>
</dbReference>
<dbReference type="SMART" id="SM00304">
    <property type="entry name" value="HAMP"/>
    <property type="match status" value="1"/>
</dbReference>
<comment type="caution">
    <text evidence="14">The sequence shown here is derived from an EMBL/GenBank/DDBJ whole genome shotgun (WGS) entry which is preliminary data.</text>
</comment>
<dbReference type="PROSITE" id="PS51257">
    <property type="entry name" value="PROKAR_LIPOPROTEIN"/>
    <property type="match status" value="1"/>
</dbReference>
<dbReference type="STRING" id="966.BTA35_0206745"/>
<evidence type="ECO:0000256" key="5">
    <source>
        <dbReference type="ARBA" id="ARBA00022989"/>
    </source>
</evidence>
<evidence type="ECO:0000256" key="9">
    <source>
        <dbReference type="PROSITE-ProRule" id="PRU00284"/>
    </source>
</evidence>
<comment type="subcellular location">
    <subcellularLocation>
        <location evidence="1">Cell membrane</location>
        <topology evidence="1">Multi-pass membrane protein</topology>
    </subcellularLocation>
</comment>
<keyword evidence="6 11" id="KW-0472">Membrane</keyword>
<dbReference type="SUPFAM" id="SSF103190">
    <property type="entry name" value="Sensory domain-like"/>
    <property type="match status" value="1"/>
</dbReference>
<evidence type="ECO:0000256" key="7">
    <source>
        <dbReference type="ARBA" id="ARBA00023224"/>
    </source>
</evidence>
<dbReference type="Proteomes" id="UP000190064">
    <property type="component" value="Unassembled WGS sequence"/>
</dbReference>
<dbReference type="SMART" id="SM00283">
    <property type="entry name" value="MA"/>
    <property type="match status" value="1"/>
</dbReference>
<keyword evidence="7 9" id="KW-0807">Transducer</keyword>
<dbReference type="PRINTS" id="PR00260">
    <property type="entry name" value="CHEMTRNSDUCR"/>
</dbReference>
<evidence type="ECO:0000256" key="8">
    <source>
        <dbReference type="ARBA" id="ARBA00029447"/>
    </source>
</evidence>
<dbReference type="RefSeq" id="WP_078319051.1">
    <property type="nucleotide sequence ID" value="NZ_FXTS01000002.1"/>
</dbReference>
<evidence type="ECO:0000256" key="10">
    <source>
        <dbReference type="SAM" id="Coils"/>
    </source>
</evidence>
<keyword evidence="4 11" id="KW-0812">Transmembrane</keyword>
<protein>
    <recommendedName>
        <fullName evidence="16">Chemotaxis protein</fullName>
    </recommendedName>
</protein>
<dbReference type="GO" id="GO:0006935">
    <property type="term" value="P:chemotaxis"/>
    <property type="evidence" value="ECO:0007669"/>
    <property type="project" value="UniProtKB-KW"/>
</dbReference>
<dbReference type="PROSITE" id="PS50885">
    <property type="entry name" value="HAMP"/>
    <property type="match status" value="1"/>
</dbReference>
<evidence type="ECO:0000259" key="13">
    <source>
        <dbReference type="PROSITE" id="PS50885"/>
    </source>
</evidence>
<evidence type="ECO:0000256" key="6">
    <source>
        <dbReference type="ARBA" id="ARBA00023136"/>
    </source>
</evidence>
<dbReference type="Pfam" id="PF02743">
    <property type="entry name" value="dCache_1"/>
    <property type="match status" value="1"/>
</dbReference>
<keyword evidence="5 11" id="KW-1133">Transmembrane helix</keyword>
<keyword evidence="3" id="KW-0145">Chemotaxis</keyword>
<dbReference type="Gene3D" id="3.30.450.20">
    <property type="entry name" value="PAS domain"/>
    <property type="match status" value="2"/>
</dbReference>